<evidence type="ECO:0000256" key="1">
    <source>
        <dbReference type="SAM" id="MobiDB-lite"/>
    </source>
</evidence>
<name>A0AAE3STP6_9HYPH</name>
<gene>
    <name evidence="2" type="ORF">NOF55_02090</name>
</gene>
<keyword evidence="3" id="KW-1185">Reference proteome</keyword>
<dbReference type="AlphaFoldDB" id="A0AAE3STP6"/>
<comment type="caution">
    <text evidence="2">The sequence shown here is derived from an EMBL/GenBank/DDBJ whole genome shotgun (WGS) entry which is preliminary data.</text>
</comment>
<accession>A0AAE3STP6</accession>
<evidence type="ECO:0000313" key="2">
    <source>
        <dbReference type="EMBL" id="MCX8995888.1"/>
    </source>
</evidence>
<dbReference type="Proteomes" id="UP001208771">
    <property type="component" value="Unassembled WGS sequence"/>
</dbReference>
<dbReference type="EMBL" id="JANFPI010000001">
    <property type="protein sequence ID" value="MCX8995888.1"/>
    <property type="molecule type" value="Genomic_DNA"/>
</dbReference>
<reference evidence="2" key="1">
    <citation type="submission" date="2022-07" db="EMBL/GenBank/DDBJ databases">
        <title>Ectorhizobium quercum gen.nov., sp. nov.</title>
        <authorList>
            <person name="Ma T."/>
            <person name="Li Y."/>
        </authorList>
    </citation>
    <scope>NUCLEOTIDE SEQUENCE</scope>
    <source>
        <strain evidence="2">BDR2-2</strain>
    </source>
</reference>
<evidence type="ECO:0000313" key="3">
    <source>
        <dbReference type="Proteomes" id="UP001208771"/>
    </source>
</evidence>
<feature type="compositionally biased region" description="Basic and acidic residues" evidence="1">
    <location>
        <begin position="14"/>
        <end position="34"/>
    </location>
</feature>
<organism evidence="2 3">
    <name type="scientific">Ectorhizobium quercum</name>
    <dbReference type="NCBI Taxonomy" id="2965071"/>
    <lineage>
        <taxon>Bacteria</taxon>
        <taxon>Pseudomonadati</taxon>
        <taxon>Pseudomonadota</taxon>
        <taxon>Alphaproteobacteria</taxon>
        <taxon>Hyphomicrobiales</taxon>
        <taxon>Rhizobiaceae</taxon>
        <taxon>Ectorhizobium</taxon>
    </lineage>
</organism>
<protein>
    <submittedName>
        <fullName evidence="2">Uncharacterized protein</fullName>
    </submittedName>
</protein>
<proteinExistence type="predicted"/>
<feature type="region of interest" description="Disordered" evidence="1">
    <location>
        <begin position="1"/>
        <end position="34"/>
    </location>
</feature>
<sequence>MPESFRSGAPTGHRQIDRPARDKIGDDVAADGRGREAGMALAEGMDDIAAG</sequence>
<dbReference type="RefSeq" id="WP_306409654.1">
    <property type="nucleotide sequence ID" value="NZ_JANFPI010000001.1"/>
</dbReference>